<dbReference type="Proteomes" id="UP000321638">
    <property type="component" value="Unassembled WGS sequence"/>
</dbReference>
<accession>A0A5C8PQY1</accession>
<organism evidence="1 2">
    <name type="scientific">Vineibacter terrae</name>
    <dbReference type="NCBI Taxonomy" id="2586908"/>
    <lineage>
        <taxon>Bacteria</taxon>
        <taxon>Pseudomonadati</taxon>
        <taxon>Pseudomonadota</taxon>
        <taxon>Alphaproteobacteria</taxon>
        <taxon>Hyphomicrobiales</taxon>
        <taxon>Vineibacter</taxon>
    </lineage>
</organism>
<proteinExistence type="predicted"/>
<protein>
    <submittedName>
        <fullName evidence="1">Uncharacterized protein</fullName>
    </submittedName>
</protein>
<comment type="caution">
    <text evidence="1">The sequence shown here is derived from an EMBL/GenBank/DDBJ whole genome shotgun (WGS) entry which is preliminary data.</text>
</comment>
<dbReference type="AlphaFoldDB" id="A0A5C8PQY1"/>
<dbReference type="RefSeq" id="WP_147846657.1">
    <property type="nucleotide sequence ID" value="NZ_VDUZ01000008.1"/>
</dbReference>
<sequence length="120" mass="14753">MSAGAFMVAAMMSINVTGGVSAPSSLVSIGAPAHAQWWRLPSGEREHADREAWERAHRGQRWDHDAWWRWDRERERRLAEAERIDRERWEREHRNQRWDRDRWLHERRDHDDYRNTWDKR</sequence>
<keyword evidence="2" id="KW-1185">Reference proteome</keyword>
<reference evidence="1 2" key="1">
    <citation type="submission" date="2019-06" db="EMBL/GenBank/DDBJ databases">
        <title>New taxonomy in bacterial strain CC-CFT640, isolated from vineyard.</title>
        <authorList>
            <person name="Lin S.-Y."/>
            <person name="Tsai C.-F."/>
            <person name="Young C.-C."/>
        </authorList>
    </citation>
    <scope>NUCLEOTIDE SEQUENCE [LARGE SCALE GENOMIC DNA]</scope>
    <source>
        <strain evidence="1 2">CC-CFT640</strain>
    </source>
</reference>
<name>A0A5C8PQY1_9HYPH</name>
<gene>
    <name evidence="1" type="ORF">FHP25_09310</name>
</gene>
<dbReference type="EMBL" id="VDUZ01000008">
    <property type="protein sequence ID" value="TXL77617.1"/>
    <property type="molecule type" value="Genomic_DNA"/>
</dbReference>
<evidence type="ECO:0000313" key="1">
    <source>
        <dbReference type="EMBL" id="TXL77617.1"/>
    </source>
</evidence>
<evidence type="ECO:0000313" key="2">
    <source>
        <dbReference type="Proteomes" id="UP000321638"/>
    </source>
</evidence>